<dbReference type="InterPro" id="IPR029498">
    <property type="entry name" value="HeLo_dom"/>
</dbReference>
<feature type="region of interest" description="Disordered" evidence="1">
    <location>
        <begin position="636"/>
        <end position="655"/>
    </location>
</feature>
<dbReference type="PANTHER" id="PTHR37542:SF3">
    <property type="entry name" value="PRION-INHIBITION AND PROPAGATION HELO DOMAIN-CONTAINING PROTEIN"/>
    <property type="match status" value="1"/>
</dbReference>
<dbReference type="RefSeq" id="XP_036531889.1">
    <property type="nucleotide sequence ID" value="XM_036677428.1"/>
</dbReference>
<dbReference type="OrthoDB" id="1911848at2759"/>
<proteinExistence type="predicted"/>
<keyword evidence="4" id="KW-1185">Reference proteome</keyword>
<dbReference type="Gene3D" id="1.20.120.1020">
    <property type="entry name" value="Prion-inhibition and propagation, HeLo domain"/>
    <property type="match status" value="1"/>
</dbReference>
<dbReference type="Gene3D" id="1.10.510.10">
    <property type="entry name" value="Transferase(Phosphotransferase) domain 1"/>
    <property type="match status" value="1"/>
</dbReference>
<evidence type="ECO:0000313" key="4">
    <source>
        <dbReference type="Proteomes" id="UP000547976"/>
    </source>
</evidence>
<evidence type="ECO:0000259" key="2">
    <source>
        <dbReference type="Pfam" id="PF14479"/>
    </source>
</evidence>
<dbReference type="Proteomes" id="UP000547976">
    <property type="component" value="Unassembled WGS sequence"/>
</dbReference>
<dbReference type="GeneID" id="59312146"/>
<dbReference type="InterPro" id="IPR011009">
    <property type="entry name" value="Kinase-like_dom_sf"/>
</dbReference>
<feature type="domain" description="Prion-inhibition and propagation HeLo" evidence="2">
    <location>
        <begin position="5"/>
        <end position="197"/>
    </location>
</feature>
<sequence length="720" mass="82696">MDVAGLAIGIVGLYTACRDCYDLFTTVNAAQAESSAHLRELEIQQSILEAWGFHWQIQNEDDNDPGLSARARRKRSKLHQYLLSNRFKAEGVFKTLSALADTLCNREKLIKRYGFQLQPTQTIQNESQSTYDVQLLIPDAKIEDVEPVLHEVRNRLSVLNKLKWALKDKEKFKKLIADLRSHSESLYRLCPENAFESMNIYLTIECLARQESPDGLKWTSTLATEHAKVDEGSLVRQGYELLASTATLKASVNKNRERKDLNDRSLPSIDEIKPEMRYLGKGLALFEEQVVYVEMRDYRGPPLDFTQEQKQRLKQRRKRERFMSSLSSYRKPDLSQIDQYSSSDEDEPIERVRPADPKLHALIMNFFDTFQGANMMKNVYGLDIVGMIDHTEGDDKGHCSILYRLPGTIGMQSRERPAENLKLRAPVTLQSLLGTRQKKGIRSMLGARFELARKLVRAVCLLHSSGWLHKNIRAESVMFFPERVNTLQEDRYEVKIEIDVSKPTLMGYIFSQPDDMIIQTNPPSEPAPEADRPDYPISVKSISMGTATWDSSYDSELRRRKRTPRSASIYGRNKLGKIASTDEAKETNISGFTLDYYQHPAKHADPKRLYRHAYDVYSLGILLIEVGLWKNLENDDDTDSDSDSDSGYNKSPYRDEEDHYERRRKICRKYLDRLRWECGDTYADVVLSCLMIDSSDDEVAKASERELCGRIVADLENCQA</sequence>
<accession>A0A8H5L570</accession>
<dbReference type="InterPro" id="IPR038305">
    <property type="entry name" value="HeLo_sf"/>
</dbReference>
<comment type="caution">
    <text evidence="3">The sequence shown here is derived from an EMBL/GenBank/DDBJ whole genome shotgun (WGS) entry which is preliminary data.</text>
</comment>
<dbReference type="EMBL" id="JAAOAV010000280">
    <property type="protein sequence ID" value="KAF5584868.1"/>
    <property type="molecule type" value="Genomic_DNA"/>
</dbReference>
<dbReference type="PANTHER" id="PTHR37542">
    <property type="entry name" value="HELO DOMAIN-CONTAINING PROTEIN-RELATED"/>
    <property type="match status" value="1"/>
</dbReference>
<organism evidence="3 4">
    <name type="scientific">Gibberella subglutinans</name>
    <name type="common">Fusarium subglutinans</name>
    <dbReference type="NCBI Taxonomy" id="42677"/>
    <lineage>
        <taxon>Eukaryota</taxon>
        <taxon>Fungi</taxon>
        <taxon>Dikarya</taxon>
        <taxon>Ascomycota</taxon>
        <taxon>Pezizomycotina</taxon>
        <taxon>Sordariomycetes</taxon>
        <taxon>Hypocreomycetidae</taxon>
        <taxon>Hypocreales</taxon>
        <taxon>Nectriaceae</taxon>
        <taxon>Fusarium</taxon>
        <taxon>Fusarium fujikuroi species complex</taxon>
    </lineage>
</organism>
<reference evidence="3 4" key="1">
    <citation type="submission" date="2020-05" db="EMBL/GenBank/DDBJ databases">
        <title>Identification and distribution of gene clusters putatively required for synthesis of sphingolipid metabolism inhibitors in phylogenetically diverse species of the filamentous fungus Fusarium.</title>
        <authorList>
            <person name="Kim H.-S."/>
            <person name="Busman M."/>
            <person name="Brown D.W."/>
            <person name="Divon H."/>
            <person name="Uhlig S."/>
            <person name="Proctor R.H."/>
        </authorList>
    </citation>
    <scope>NUCLEOTIDE SEQUENCE [LARGE SCALE GENOMIC DNA]</scope>
    <source>
        <strain evidence="3 4">NRRL 66333</strain>
    </source>
</reference>
<dbReference type="Pfam" id="PF14479">
    <property type="entry name" value="HeLo"/>
    <property type="match status" value="1"/>
</dbReference>
<feature type="region of interest" description="Disordered" evidence="1">
    <location>
        <begin position="303"/>
        <end position="351"/>
    </location>
</feature>
<protein>
    <recommendedName>
        <fullName evidence="2">Prion-inhibition and propagation HeLo domain-containing protein</fullName>
    </recommendedName>
</protein>
<dbReference type="AlphaFoldDB" id="A0A8H5L570"/>
<gene>
    <name evidence="3" type="ORF">FSUBG_12622</name>
</gene>
<evidence type="ECO:0000313" key="3">
    <source>
        <dbReference type="EMBL" id="KAF5584868.1"/>
    </source>
</evidence>
<dbReference type="SUPFAM" id="SSF56112">
    <property type="entry name" value="Protein kinase-like (PK-like)"/>
    <property type="match status" value="1"/>
</dbReference>
<evidence type="ECO:0000256" key="1">
    <source>
        <dbReference type="SAM" id="MobiDB-lite"/>
    </source>
</evidence>
<name>A0A8H5L570_GIBSU</name>